<evidence type="ECO:0000256" key="1">
    <source>
        <dbReference type="SAM" id="Phobius"/>
    </source>
</evidence>
<keyword evidence="1" id="KW-1133">Transmembrane helix</keyword>
<comment type="caution">
    <text evidence="2">The sequence shown here is derived from an EMBL/GenBank/DDBJ whole genome shotgun (WGS) entry which is preliminary data.</text>
</comment>
<evidence type="ECO:0000313" key="3">
    <source>
        <dbReference type="Proteomes" id="UP001597525"/>
    </source>
</evidence>
<evidence type="ECO:0000313" key="2">
    <source>
        <dbReference type="EMBL" id="MFD2968257.1"/>
    </source>
</evidence>
<dbReference type="Proteomes" id="UP001597525">
    <property type="component" value="Unassembled WGS sequence"/>
</dbReference>
<organism evidence="2 3">
    <name type="scientific">Sphingobacterium bambusae</name>
    <dbReference type="NCBI Taxonomy" id="662858"/>
    <lineage>
        <taxon>Bacteria</taxon>
        <taxon>Pseudomonadati</taxon>
        <taxon>Bacteroidota</taxon>
        <taxon>Sphingobacteriia</taxon>
        <taxon>Sphingobacteriales</taxon>
        <taxon>Sphingobacteriaceae</taxon>
        <taxon>Sphingobacterium</taxon>
    </lineage>
</organism>
<feature type="transmembrane region" description="Helical" evidence="1">
    <location>
        <begin position="95"/>
        <end position="118"/>
    </location>
</feature>
<dbReference type="RefSeq" id="WP_320185755.1">
    <property type="nucleotide sequence ID" value="NZ_CP138332.1"/>
</dbReference>
<reference evidence="3" key="1">
    <citation type="journal article" date="2019" name="Int. J. Syst. Evol. Microbiol.">
        <title>The Global Catalogue of Microorganisms (GCM) 10K type strain sequencing project: providing services to taxonomists for standard genome sequencing and annotation.</title>
        <authorList>
            <consortium name="The Broad Institute Genomics Platform"/>
            <consortium name="The Broad Institute Genome Sequencing Center for Infectious Disease"/>
            <person name="Wu L."/>
            <person name="Ma J."/>
        </authorList>
    </citation>
    <scope>NUCLEOTIDE SEQUENCE [LARGE SCALE GENOMIC DNA]</scope>
    <source>
        <strain evidence="3">KCTC 22814</strain>
    </source>
</reference>
<feature type="transmembrane region" description="Helical" evidence="1">
    <location>
        <begin position="36"/>
        <end position="56"/>
    </location>
</feature>
<protein>
    <submittedName>
        <fullName evidence="2">Uncharacterized protein</fullName>
    </submittedName>
</protein>
<name>A0ABW6BFG4_9SPHI</name>
<accession>A0ABW6BFG4</accession>
<gene>
    <name evidence="2" type="ORF">ACFS7Y_12730</name>
</gene>
<keyword evidence="1" id="KW-0472">Membrane</keyword>
<keyword evidence="3" id="KW-1185">Reference proteome</keyword>
<proteinExistence type="predicted"/>
<dbReference type="EMBL" id="JBHUPB010000008">
    <property type="protein sequence ID" value="MFD2968257.1"/>
    <property type="molecule type" value="Genomic_DNA"/>
</dbReference>
<sequence length="127" mass="14350">MGLLLLITVLGYGVQTLVLQKLGVESQWGQTDYTLLGIYTFGFVASLLVAVLLLLTDFALKNYLSFVFLGCILIKAVASYLFIQSGLNLFENDFLELNFLVAFFIFLLYDIFVAYKLVNQDIRVVEK</sequence>
<keyword evidence="1" id="KW-0812">Transmembrane</keyword>
<feature type="transmembrane region" description="Helical" evidence="1">
    <location>
        <begin position="63"/>
        <end position="83"/>
    </location>
</feature>